<gene>
    <name evidence="1" type="ORF">HanXRQr2_Chr12g0559611</name>
</gene>
<keyword evidence="2" id="KW-1185">Reference proteome</keyword>
<evidence type="ECO:0000313" key="2">
    <source>
        <dbReference type="Proteomes" id="UP000215914"/>
    </source>
</evidence>
<name>A0A9K3MXK6_HELAN</name>
<accession>A0A9K3MXK6</accession>
<protein>
    <submittedName>
        <fullName evidence="1">Uncharacterized protein</fullName>
    </submittedName>
</protein>
<dbReference type="AlphaFoldDB" id="A0A9K3MXK6"/>
<reference evidence="1" key="2">
    <citation type="submission" date="2020-06" db="EMBL/GenBank/DDBJ databases">
        <title>Helianthus annuus Genome sequencing and assembly Release 2.</title>
        <authorList>
            <person name="Gouzy J."/>
            <person name="Langlade N."/>
            <person name="Munos S."/>
        </authorList>
    </citation>
    <scope>NUCLEOTIDE SEQUENCE</scope>
    <source>
        <tissue evidence="1">Leaves</tissue>
    </source>
</reference>
<dbReference type="Gramene" id="mRNA:HanXRQr2_Chr12g0559611">
    <property type="protein sequence ID" value="CDS:HanXRQr2_Chr12g0559611.1"/>
    <property type="gene ID" value="HanXRQr2_Chr12g0559611"/>
</dbReference>
<comment type="caution">
    <text evidence="1">The sequence shown here is derived from an EMBL/GenBank/DDBJ whole genome shotgun (WGS) entry which is preliminary data.</text>
</comment>
<dbReference type="EMBL" id="MNCJ02000327">
    <property type="protein sequence ID" value="KAF5779449.1"/>
    <property type="molecule type" value="Genomic_DNA"/>
</dbReference>
<sequence length="78" mass="9490">MKPISLQSYQSPRSIHLFRQPYPYQNSTHFFQSYHHFAQQLHLTVTLLYPNQTRYSQLVTLTLAPRYYSKRNIHLQKH</sequence>
<organism evidence="1 2">
    <name type="scientific">Helianthus annuus</name>
    <name type="common">Common sunflower</name>
    <dbReference type="NCBI Taxonomy" id="4232"/>
    <lineage>
        <taxon>Eukaryota</taxon>
        <taxon>Viridiplantae</taxon>
        <taxon>Streptophyta</taxon>
        <taxon>Embryophyta</taxon>
        <taxon>Tracheophyta</taxon>
        <taxon>Spermatophyta</taxon>
        <taxon>Magnoliopsida</taxon>
        <taxon>eudicotyledons</taxon>
        <taxon>Gunneridae</taxon>
        <taxon>Pentapetalae</taxon>
        <taxon>asterids</taxon>
        <taxon>campanulids</taxon>
        <taxon>Asterales</taxon>
        <taxon>Asteraceae</taxon>
        <taxon>Asteroideae</taxon>
        <taxon>Heliantheae alliance</taxon>
        <taxon>Heliantheae</taxon>
        <taxon>Helianthus</taxon>
    </lineage>
</organism>
<dbReference type="Proteomes" id="UP000215914">
    <property type="component" value="Unassembled WGS sequence"/>
</dbReference>
<reference evidence="1" key="1">
    <citation type="journal article" date="2017" name="Nature">
        <title>The sunflower genome provides insights into oil metabolism, flowering and Asterid evolution.</title>
        <authorList>
            <person name="Badouin H."/>
            <person name="Gouzy J."/>
            <person name="Grassa C.J."/>
            <person name="Murat F."/>
            <person name="Staton S.E."/>
            <person name="Cottret L."/>
            <person name="Lelandais-Briere C."/>
            <person name="Owens G.L."/>
            <person name="Carrere S."/>
            <person name="Mayjonade B."/>
            <person name="Legrand L."/>
            <person name="Gill N."/>
            <person name="Kane N.C."/>
            <person name="Bowers J.E."/>
            <person name="Hubner S."/>
            <person name="Bellec A."/>
            <person name="Berard A."/>
            <person name="Berges H."/>
            <person name="Blanchet N."/>
            <person name="Boniface M.C."/>
            <person name="Brunel D."/>
            <person name="Catrice O."/>
            <person name="Chaidir N."/>
            <person name="Claudel C."/>
            <person name="Donnadieu C."/>
            <person name="Faraut T."/>
            <person name="Fievet G."/>
            <person name="Helmstetter N."/>
            <person name="King M."/>
            <person name="Knapp S.J."/>
            <person name="Lai Z."/>
            <person name="Le Paslier M.C."/>
            <person name="Lippi Y."/>
            <person name="Lorenzon L."/>
            <person name="Mandel J.R."/>
            <person name="Marage G."/>
            <person name="Marchand G."/>
            <person name="Marquand E."/>
            <person name="Bret-Mestries E."/>
            <person name="Morien E."/>
            <person name="Nambeesan S."/>
            <person name="Nguyen T."/>
            <person name="Pegot-Espagnet P."/>
            <person name="Pouilly N."/>
            <person name="Raftis F."/>
            <person name="Sallet E."/>
            <person name="Schiex T."/>
            <person name="Thomas J."/>
            <person name="Vandecasteele C."/>
            <person name="Vares D."/>
            <person name="Vear F."/>
            <person name="Vautrin S."/>
            <person name="Crespi M."/>
            <person name="Mangin B."/>
            <person name="Burke J.M."/>
            <person name="Salse J."/>
            <person name="Munos S."/>
            <person name="Vincourt P."/>
            <person name="Rieseberg L.H."/>
            <person name="Langlade N.B."/>
        </authorList>
    </citation>
    <scope>NUCLEOTIDE SEQUENCE</scope>
    <source>
        <tissue evidence="1">Leaves</tissue>
    </source>
</reference>
<evidence type="ECO:0000313" key="1">
    <source>
        <dbReference type="EMBL" id="KAF5779449.1"/>
    </source>
</evidence>
<proteinExistence type="predicted"/>